<dbReference type="PANTHER" id="PTHR43028">
    <property type="entry name" value="3'(2'),5'-BISPHOSPHATE NUCLEOTIDASE 1"/>
    <property type="match status" value="1"/>
</dbReference>
<feature type="binding site" evidence="6">
    <location>
        <position position="114"/>
    </location>
    <ligand>
        <name>Mg(2+)</name>
        <dbReference type="ChEBI" id="CHEBI:18420"/>
        <label>1</label>
        <note>catalytic</note>
    </ligand>
</feature>
<organism evidence="9 10">
    <name type="scientific">Seminavis robusta</name>
    <dbReference type="NCBI Taxonomy" id="568900"/>
    <lineage>
        <taxon>Eukaryota</taxon>
        <taxon>Sar</taxon>
        <taxon>Stramenopiles</taxon>
        <taxon>Ochrophyta</taxon>
        <taxon>Bacillariophyta</taxon>
        <taxon>Bacillariophyceae</taxon>
        <taxon>Bacillariophycidae</taxon>
        <taxon>Naviculales</taxon>
        <taxon>Naviculaceae</taxon>
        <taxon>Seminavis</taxon>
    </lineage>
</organism>
<name>A0A9N8HTW0_9STRA</name>
<feature type="region of interest" description="Disordered" evidence="7">
    <location>
        <begin position="112"/>
        <end position="139"/>
    </location>
</feature>
<reference evidence="9" key="1">
    <citation type="submission" date="2020-06" db="EMBL/GenBank/DDBJ databases">
        <authorList>
            <consortium name="Plant Systems Biology data submission"/>
        </authorList>
    </citation>
    <scope>NUCLEOTIDE SEQUENCE</scope>
    <source>
        <strain evidence="9">D6</strain>
    </source>
</reference>
<evidence type="ECO:0000313" key="10">
    <source>
        <dbReference type="Proteomes" id="UP001153069"/>
    </source>
</evidence>
<dbReference type="AlphaFoldDB" id="A0A9N8HTW0"/>
<feature type="binding site" evidence="6">
    <location>
        <position position="170"/>
    </location>
    <ligand>
        <name>Mg(2+)</name>
        <dbReference type="ChEBI" id="CHEBI:18420"/>
        <label>1</label>
        <note>catalytic</note>
    </ligand>
</feature>
<dbReference type="GO" id="GO:0046854">
    <property type="term" value="P:phosphatidylinositol phosphate biosynthetic process"/>
    <property type="evidence" value="ECO:0007669"/>
    <property type="project" value="InterPro"/>
</dbReference>
<gene>
    <name evidence="9" type="ORF">SEMRO_1716_G293180.1</name>
</gene>
<evidence type="ECO:0000256" key="4">
    <source>
        <dbReference type="ARBA" id="ARBA00041815"/>
    </source>
</evidence>
<protein>
    <recommendedName>
        <fullName evidence="3">3'(2'),5'-bisphosphate nucleotidase 1</fullName>
        <ecNumber evidence="2">3.1.3.7</ecNumber>
    </recommendedName>
    <alternativeName>
        <fullName evidence="4">Bisphosphate 3'-nucleotidase 1</fullName>
    </alternativeName>
    <alternativeName>
        <fullName evidence="5">Inositol-polyphosphate 1-phosphatase</fullName>
    </alternativeName>
</protein>
<feature type="compositionally biased region" description="Polar residues" evidence="7">
    <location>
        <begin position="122"/>
        <end position="138"/>
    </location>
</feature>
<sequence>MMKPLRSLATFLALLSVDALVSQPASTITTTTRVSLQDLLSTCIVACQCGCDEIRAVQQARQANDGQLEQQVQFKDVTDPKSALTEADQRAQQAIVSVLQQQQPWGPALTIVGEEDEENDTSKTSNEEMLSPKQQRPQPSIDLSAGEHFSQDKDMQVDLADVTVFVDPVDGTREFVEGRLHNCQALVGIALKGQAIAGVIGIPFPTNDLSSPATIVYGQVGAGYGVIGAAAELPESKANSNHPQKRPIMASGDSTIAVMTAAKNIIETQLGGTNVLYGGAGNKILATALGHVDCVVQHKFGGPWDTCAPQAICHSMGGTMTDMAGDPIRIHEADASPKWNRMGFVATYANSCVGHEELIQSLQQADEVQSYLAEGRAMIANNK</sequence>
<keyword evidence="8" id="KW-0732">Signal</keyword>
<evidence type="ECO:0000256" key="3">
    <source>
        <dbReference type="ARBA" id="ARBA00040342"/>
    </source>
</evidence>
<feature type="binding site" evidence="6">
    <location>
        <position position="305"/>
    </location>
    <ligand>
        <name>Mg(2+)</name>
        <dbReference type="ChEBI" id="CHEBI:18420"/>
        <label>1</label>
        <note>catalytic</note>
    </ligand>
</feature>
<comment type="caution">
    <text evidence="9">The sequence shown here is derived from an EMBL/GenBank/DDBJ whole genome shotgun (WGS) entry which is preliminary data.</text>
</comment>
<comment type="cofactor">
    <cofactor evidence="6">
        <name>Mg(2+)</name>
        <dbReference type="ChEBI" id="CHEBI:18420"/>
    </cofactor>
</comment>
<keyword evidence="6" id="KW-0479">Metal-binding</keyword>
<evidence type="ECO:0000256" key="8">
    <source>
        <dbReference type="SAM" id="SignalP"/>
    </source>
</evidence>
<keyword evidence="6" id="KW-0460">Magnesium</keyword>
<dbReference type="InterPro" id="IPR000760">
    <property type="entry name" value="Inositol_monophosphatase-like"/>
</dbReference>
<dbReference type="Pfam" id="PF00459">
    <property type="entry name" value="Inositol_P"/>
    <property type="match status" value="1"/>
</dbReference>
<evidence type="ECO:0000256" key="5">
    <source>
        <dbReference type="ARBA" id="ARBA00044554"/>
    </source>
</evidence>
<feature type="signal peptide" evidence="8">
    <location>
        <begin position="1"/>
        <end position="19"/>
    </location>
</feature>
<dbReference type="GO" id="GO:0046872">
    <property type="term" value="F:metal ion binding"/>
    <property type="evidence" value="ECO:0007669"/>
    <property type="project" value="UniProtKB-KW"/>
</dbReference>
<dbReference type="GO" id="GO:0008441">
    <property type="term" value="F:3'(2'),5'-bisphosphate nucleotidase activity"/>
    <property type="evidence" value="ECO:0007669"/>
    <property type="project" value="UniProtKB-EC"/>
</dbReference>
<proteinExistence type="inferred from homology"/>
<dbReference type="Proteomes" id="UP001153069">
    <property type="component" value="Unassembled WGS sequence"/>
</dbReference>
<comment type="similarity">
    <text evidence="1">Belongs to the inositol monophosphatase superfamily.</text>
</comment>
<evidence type="ECO:0000256" key="6">
    <source>
        <dbReference type="PIRSR" id="PIRSR600760-2"/>
    </source>
</evidence>
<dbReference type="SUPFAM" id="SSF56655">
    <property type="entry name" value="Carbohydrate phosphatase"/>
    <property type="match status" value="1"/>
</dbReference>
<dbReference type="PROSITE" id="PS00630">
    <property type="entry name" value="IMP_2"/>
    <property type="match status" value="1"/>
</dbReference>
<dbReference type="Gene3D" id="3.40.190.80">
    <property type="match status" value="1"/>
</dbReference>
<dbReference type="EMBL" id="CAICTM010001714">
    <property type="protein sequence ID" value="CAB9525716.1"/>
    <property type="molecule type" value="Genomic_DNA"/>
</dbReference>
<evidence type="ECO:0000256" key="1">
    <source>
        <dbReference type="ARBA" id="ARBA00009759"/>
    </source>
</evidence>
<dbReference type="InterPro" id="IPR050725">
    <property type="entry name" value="CysQ/Inositol_MonoPase"/>
</dbReference>
<evidence type="ECO:0000313" key="9">
    <source>
        <dbReference type="EMBL" id="CAB9525716.1"/>
    </source>
</evidence>
<accession>A0A9N8HTW0</accession>
<keyword evidence="10" id="KW-1185">Reference proteome</keyword>
<dbReference type="InterPro" id="IPR020550">
    <property type="entry name" value="Inositol_monophosphatase_CS"/>
</dbReference>
<dbReference type="EC" id="3.1.3.7" evidence="2"/>
<dbReference type="PANTHER" id="PTHR43028:SF5">
    <property type="entry name" value="3'(2'),5'-BISPHOSPHATE NUCLEOTIDASE 1"/>
    <property type="match status" value="1"/>
</dbReference>
<feature type="chain" id="PRO_5040236002" description="3'(2'),5'-bisphosphate nucleotidase 1" evidence="8">
    <location>
        <begin position="20"/>
        <end position="383"/>
    </location>
</feature>
<evidence type="ECO:0000256" key="2">
    <source>
        <dbReference type="ARBA" id="ARBA00012633"/>
    </source>
</evidence>
<evidence type="ECO:0000256" key="7">
    <source>
        <dbReference type="SAM" id="MobiDB-lite"/>
    </source>
</evidence>
<dbReference type="OrthoDB" id="10254945at2759"/>
<feature type="binding site" evidence="6">
    <location>
        <position position="167"/>
    </location>
    <ligand>
        <name>Mg(2+)</name>
        <dbReference type="ChEBI" id="CHEBI:18420"/>
        <label>1</label>
        <note>catalytic</note>
    </ligand>
</feature>
<dbReference type="Gene3D" id="3.30.540.10">
    <property type="entry name" value="Fructose-1,6-Bisphosphatase, subunit A, domain 1"/>
    <property type="match status" value="1"/>
</dbReference>